<protein>
    <submittedName>
        <fullName evidence="7">Prepilin-type N-terminal cleavage/methylation domain-containing protein</fullName>
    </submittedName>
</protein>
<dbReference type="EMBL" id="JAHLPM010000004">
    <property type="protein sequence ID" value="MBU5437506.1"/>
    <property type="molecule type" value="Genomic_DNA"/>
</dbReference>
<dbReference type="Pfam" id="PF07963">
    <property type="entry name" value="N_methyl"/>
    <property type="match status" value="1"/>
</dbReference>
<sequence length="136" mass="14734">MLKSNLKKKKNRQGFTLAELVVVVAILGILAGIAVPKLGASRKVAAKTAHESNIKVLTSAATMYIADKGVPTQDIEWTKSDEKAENGWGPYLQEWPKAPTGVEIEEGKDDINGKDYVVTISKTGDIEVINKEITTP</sequence>
<evidence type="ECO:0000313" key="8">
    <source>
        <dbReference type="Proteomes" id="UP000749471"/>
    </source>
</evidence>
<name>A0ABS6E3L5_9FIRM</name>
<keyword evidence="2" id="KW-0488">Methylation</keyword>
<evidence type="ECO:0000313" key="7">
    <source>
        <dbReference type="EMBL" id="MBU5437506.1"/>
    </source>
</evidence>
<evidence type="ECO:0000256" key="3">
    <source>
        <dbReference type="ARBA" id="ARBA00022692"/>
    </source>
</evidence>
<dbReference type="RefSeq" id="WP_216517699.1">
    <property type="nucleotide sequence ID" value="NZ_JAHLPM010000004.1"/>
</dbReference>
<organism evidence="7 8">
    <name type="scientific">Tissierella simiarum</name>
    <dbReference type="NCBI Taxonomy" id="2841534"/>
    <lineage>
        <taxon>Bacteria</taxon>
        <taxon>Bacillati</taxon>
        <taxon>Bacillota</taxon>
        <taxon>Tissierellia</taxon>
        <taxon>Tissierellales</taxon>
        <taxon>Tissierellaceae</taxon>
        <taxon>Tissierella</taxon>
    </lineage>
</organism>
<dbReference type="PANTHER" id="PTHR30093:SF44">
    <property type="entry name" value="TYPE II SECRETION SYSTEM CORE PROTEIN G"/>
    <property type="match status" value="1"/>
</dbReference>
<gene>
    <name evidence="7" type="ORF">KQI42_05780</name>
</gene>
<keyword evidence="8" id="KW-1185">Reference proteome</keyword>
<keyword evidence="3 6" id="KW-0812">Transmembrane</keyword>
<comment type="subcellular location">
    <subcellularLocation>
        <location evidence="1">Membrane</location>
        <topology evidence="1">Single-pass membrane protein</topology>
    </subcellularLocation>
</comment>
<evidence type="ECO:0000256" key="2">
    <source>
        <dbReference type="ARBA" id="ARBA00022481"/>
    </source>
</evidence>
<evidence type="ECO:0000256" key="1">
    <source>
        <dbReference type="ARBA" id="ARBA00004167"/>
    </source>
</evidence>
<dbReference type="NCBIfam" id="TIGR02532">
    <property type="entry name" value="IV_pilin_GFxxxE"/>
    <property type="match status" value="1"/>
</dbReference>
<accession>A0ABS6E3L5</accession>
<dbReference type="InterPro" id="IPR012902">
    <property type="entry name" value="N_methyl_site"/>
</dbReference>
<keyword evidence="5 6" id="KW-0472">Membrane</keyword>
<proteinExistence type="predicted"/>
<dbReference type="PANTHER" id="PTHR30093">
    <property type="entry name" value="GENERAL SECRETION PATHWAY PROTEIN G"/>
    <property type="match status" value="1"/>
</dbReference>
<reference evidence="7 8" key="1">
    <citation type="submission" date="2021-06" db="EMBL/GenBank/DDBJ databases">
        <authorList>
            <person name="Sun Q."/>
            <person name="Li D."/>
        </authorList>
    </citation>
    <scope>NUCLEOTIDE SEQUENCE [LARGE SCALE GENOMIC DNA]</scope>
    <source>
        <strain evidence="7 8">MSJ-40</strain>
    </source>
</reference>
<evidence type="ECO:0000256" key="4">
    <source>
        <dbReference type="ARBA" id="ARBA00022989"/>
    </source>
</evidence>
<dbReference type="Proteomes" id="UP000749471">
    <property type="component" value="Unassembled WGS sequence"/>
</dbReference>
<keyword evidence="4 6" id="KW-1133">Transmembrane helix</keyword>
<comment type="caution">
    <text evidence="7">The sequence shown here is derived from an EMBL/GenBank/DDBJ whole genome shotgun (WGS) entry which is preliminary data.</text>
</comment>
<feature type="transmembrane region" description="Helical" evidence="6">
    <location>
        <begin position="15"/>
        <end position="35"/>
    </location>
</feature>
<evidence type="ECO:0000256" key="6">
    <source>
        <dbReference type="SAM" id="Phobius"/>
    </source>
</evidence>
<evidence type="ECO:0000256" key="5">
    <source>
        <dbReference type="ARBA" id="ARBA00023136"/>
    </source>
</evidence>